<keyword evidence="5" id="KW-1185">Reference proteome</keyword>
<reference evidence="4 5" key="1">
    <citation type="submission" date="2024-09" db="EMBL/GenBank/DDBJ databases">
        <authorList>
            <person name="Sun Q."/>
            <person name="Mori K."/>
        </authorList>
    </citation>
    <scope>NUCLEOTIDE SEQUENCE [LARGE SCALE GENOMIC DNA]</scope>
    <source>
        <strain evidence="4 5">CCM 4839</strain>
    </source>
</reference>
<dbReference type="NCBIfam" id="TIGR01777">
    <property type="entry name" value="yfcH"/>
    <property type="match status" value="1"/>
</dbReference>
<dbReference type="RefSeq" id="WP_204817004.1">
    <property type="nucleotide sequence ID" value="NZ_JANHOF010000002.1"/>
</dbReference>
<dbReference type="Pfam" id="PF01370">
    <property type="entry name" value="Epimerase"/>
    <property type="match status" value="1"/>
</dbReference>
<organism evidence="4 5">
    <name type="scientific">Paenibacillus mendelii</name>
    <dbReference type="NCBI Taxonomy" id="206163"/>
    <lineage>
        <taxon>Bacteria</taxon>
        <taxon>Bacillati</taxon>
        <taxon>Bacillota</taxon>
        <taxon>Bacilli</taxon>
        <taxon>Bacillales</taxon>
        <taxon>Paenibacillaceae</taxon>
        <taxon>Paenibacillus</taxon>
    </lineage>
</organism>
<evidence type="ECO:0000259" key="3">
    <source>
        <dbReference type="Pfam" id="PF08338"/>
    </source>
</evidence>
<evidence type="ECO:0000256" key="1">
    <source>
        <dbReference type="ARBA" id="ARBA00009353"/>
    </source>
</evidence>
<protein>
    <submittedName>
        <fullName evidence="4">TIGR01777 family oxidoreductase</fullName>
    </submittedName>
</protein>
<dbReference type="PANTHER" id="PTHR11092:SF0">
    <property type="entry name" value="EPIMERASE FAMILY PROTEIN SDR39U1"/>
    <property type="match status" value="1"/>
</dbReference>
<sequence length="309" mass="32934">MKIAVTGGTGFVGSALVNALLQRGDDVWIISRRSSLSSGKQVPAAGLKQLSWEELERSPSLLEGVEAIVNLAGESINQRWSDAAKKRIVQSRIDAAGRIAKLADAMDSKPAVVVNASGISIYGASETDTFDEGSDARLTDFLAGVVEKWEAAADRIPAARLVKLRVSVVLGSDGGAFPLMAMPYRLFAGGKVGSGRQWLSWIHIEDMTRLLLFCIDNPNVSGAVNASSPNPVTNDTFGRAVASAMGRPHWFPVPAFMMKALFGEMSALLLEGQRVLPAKALAHGFEFRYPTIAAAAEELVGRNDKHGSA</sequence>
<evidence type="ECO:0000313" key="5">
    <source>
        <dbReference type="Proteomes" id="UP001589818"/>
    </source>
</evidence>
<dbReference type="Pfam" id="PF08338">
    <property type="entry name" value="DUF1731"/>
    <property type="match status" value="1"/>
</dbReference>
<dbReference type="EMBL" id="JBHLVF010000047">
    <property type="protein sequence ID" value="MFC0396187.1"/>
    <property type="molecule type" value="Genomic_DNA"/>
</dbReference>
<dbReference type="SUPFAM" id="SSF51735">
    <property type="entry name" value="NAD(P)-binding Rossmann-fold domains"/>
    <property type="match status" value="1"/>
</dbReference>
<evidence type="ECO:0000259" key="2">
    <source>
        <dbReference type="Pfam" id="PF01370"/>
    </source>
</evidence>
<dbReference type="Proteomes" id="UP001589818">
    <property type="component" value="Unassembled WGS sequence"/>
</dbReference>
<dbReference type="Gene3D" id="3.40.50.720">
    <property type="entry name" value="NAD(P)-binding Rossmann-like Domain"/>
    <property type="match status" value="1"/>
</dbReference>
<evidence type="ECO:0000313" key="4">
    <source>
        <dbReference type="EMBL" id="MFC0396187.1"/>
    </source>
</evidence>
<feature type="domain" description="DUF1731" evidence="3">
    <location>
        <begin position="253"/>
        <end position="299"/>
    </location>
</feature>
<gene>
    <name evidence="4" type="ORF">ACFFJ8_33025</name>
</gene>
<dbReference type="InterPro" id="IPR001509">
    <property type="entry name" value="Epimerase_deHydtase"/>
</dbReference>
<dbReference type="PANTHER" id="PTHR11092">
    <property type="entry name" value="SUGAR NUCLEOTIDE EPIMERASE RELATED"/>
    <property type="match status" value="1"/>
</dbReference>
<dbReference type="InterPro" id="IPR010099">
    <property type="entry name" value="SDR39U1"/>
</dbReference>
<proteinExistence type="inferred from homology"/>
<comment type="caution">
    <text evidence="4">The sequence shown here is derived from an EMBL/GenBank/DDBJ whole genome shotgun (WGS) entry which is preliminary data.</text>
</comment>
<feature type="domain" description="NAD-dependent epimerase/dehydratase" evidence="2">
    <location>
        <begin position="3"/>
        <end position="220"/>
    </location>
</feature>
<name>A0ABV6JKW0_9BACL</name>
<accession>A0ABV6JKW0</accession>
<dbReference type="InterPro" id="IPR036291">
    <property type="entry name" value="NAD(P)-bd_dom_sf"/>
</dbReference>
<comment type="similarity">
    <text evidence="1">Belongs to the NAD(P)-dependent epimerase/dehydratase family. SDR39U1 subfamily.</text>
</comment>
<dbReference type="InterPro" id="IPR013549">
    <property type="entry name" value="DUF1731"/>
</dbReference>